<reference evidence="1 2" key="1">
    <citation type="journal article" date="2022" name="DNA Res.">
        <title>Chromosomal-level genome assembly of the orchid tree Bauhinia variegata (Leguminosae; Cercidoideae) supports the allotetraploid origin hypothesis of Bauhinia.</title>
        <authorList>
            <person name="Zhong Y."/>
            <person name="Chen Y."/>
            <person name="Zheng D."/>
            <person name="Pang J."/>
            <person name="Liu Y."/>
            <person name="Luo S."/>
            <person name="Meng S."/>
            <person name="Qian L."/>
            <person name="Wei D."/>
            <person name="Dai S."/>
            <person name="Zhou R."/>
        </authorList>
    </citation>
    <scope>NUCLEOTIDE SEQUENCE [LARGE SCALE GENOMIC DNA]</scope>
    <source>
        <strain evidence="1">BV-YZ2020</strain>
    </source>
</reference>
<keyword evidence="2" id="KW-1185">Reference proteome</keyword>
<accession>A0ACB9LPM1</accession>
<dbReference type="Proteomes" id="UP000828941">
    <property type="component" value="Chromosome 11"/>
</dbReference>
<evidence type="ECO:0000313" key="2">
    <source>
        <dbReference type="Proteomes" id="UP000828941"/>
    </source>
</evidence>
<comment type="caution">
    <text evidence="1">The sequence shown here is derived from an EMBL/GenBank/DDBJ whole genome shotgun (WGS) entry which is preliminary data.</text>
</comment>
<dbReference type="EMBL" id="CM039436">
    <property type="protein sequence ID" value="KAI4313275.1"/>
    <property type="molecule type" value="Genomic_DNA"/>
</dbReference>
<sequence>MEDSFANWDVNDPMDQQQSSASVSELNNLPLLATLVVHIPDDRMLPKVLTFERLQKYKILTGNVWDWSSETETSRILKLWLSTSIHSRDDIKRLLDTFEELHIGKLEGAKNLLPSLNNEGLPQLQHLCVIDNDEIQCVINSLEVIHSIDLFPNLESIVVQNVMNLEKLCSGPFTGESFSKLKIIKVKNCVNLRSLLSASIARSLPQLVEIELEECFHMERVVYDDEKATGILQFPKLCSLTIQSLPQLLGFHYEGNVLGTSNALFREKVMFPSLEKLTINDVDKLNVIWNRLMAEDNNDNFFIRDKVIPNLQELPLDCDDSALVTKMSEHSKSYFSRIKVLNLQFFQEEQMSLSYSFIERISKVEALVVTDISFEKIFPYENLTGDGAEHDNAIRVQYLHLQNLPKLRQICKEGYKIFSKGVPITPKLRKVEVELEDKDWNYGMAKFLQKEFKNLRSVVVDSCEFLSNVVPFNVLKALINLEELEMKNCSNAEVVFLLDGKDIDAKMSY</sequence>
<gene>
    <name evidence="1" type="ORF">L6164_026266</name>
</gene>
<name>A0ACB9LPM1_BAUVA</name>
<proteinExistence type="predicted"/>
<organism evidence="1 2">
    <name type="scientific">Bauhinia variegata</name>
    <name type="common">Purple orchid tree</name>
    <name type="synonym">Phanera variegata</name>
    <dbReference type="NCBI Taxonomy" id="167791"/>
    <lineage>
        <taxon>Eukaryota</taxon>
        <taxon>Viridiplantae</taxon>
        <taxon>Streptophyta</taxon>
        <taxon>Embryophyta</taxon>
        <taxon>Tracheophyta</taxon>
        <taxon>Spermatophyta</taxon>
        <taxon>Magnoliopsida</taxon>
        <taxon>eudicotyledons</taxon>
        <taxon>Gunneridae</taxon>
        <taxon>Pentapetalae</taxon>
        <taxon>rosids</taxon>
        <taxon>fabids</taxon>
        <taxon>Fabales</taxon>
        <taxon>Fabaceae</taxon>
        <taxon>Cercidoideae</taxon>
        <taxon>Cercideae</taxon>
        <taxon>Bauhiniinae</taxon>
        <taxon>Bauhinia</taxon>
    </lineage>
</organism>
<protein>
    <submittedName>
        <fullName evidence="1">Uncharacterized protein</fullName>
    </submittedName>
</protein>
<evidence type="ECO:0000313" key="1">
    <source>
        <dbReference type="EMBL" id="KAI4313275.1"/>
    </source>
</evidence>